<keyword evidence="2" id="KW-1185">Reference proteome</keyword>
<reference evidence="1" key="1">
    <citation type="submission" date="2021-06" db="EMBL/GenBank/DDBJ databases">
        <authorList>
            <person name="Kallberg Y."/>
            <person name="Tangrot J."/>
            <person name="Rosling A."/>
        </authorList>
    </citation>
    <scope>NUCLEOTIDE SEQUENCE</scope>
    <source>
        <strain evidence="1">UK204</strain>
    </source>
</reference>
<name>A0A9N9D8F4_9GLOM</name>
<protein>
    <submittedName>
        <fullName evidence="1">14224_t:CDS:1</fullName>
    </submittedName>
</protein>
<dbReference type="EMBL" id="CAJVPQ010003382">
    <property type="protein sequence ID" value="CAG8626534.1"/>
    <property type="molecule type" value="Genomic_DNA"/>
</dbReference>
<accession>A0A9N9D8F4</accession>
<evidence type="ECO:0000313" key="2">
    <source>
        <dbReference type="Proteomes" id="UP000789570"/>
    </source>
</evidence>
<sequence length="74" mass="8323">MTSLSNIPGSRETSSIPLTRDSLSERVSIKTLQEEFNRSIKHRYSLSKKLDENLLASILSLILPPVEPEKNLSL</sequence>
<comment type="caution">
    <text evidence="1">The sequence shown here is derived from an EMBL/GenBank/DDBJ whole genome shotgun (WGS) entry which is preliminary data.</text>
</comment>
<dbReference type="Proteomes" id="UP000789570">
    <property type="component" value="Unassembled WGS sequence"/>
</dbReference>
<organism evidence="1 2">
    <name type="scientific">Funneliformis caledonium</name>
    <dbReference type="NCBI Taxonomy" id="1117310"/>
    <lineage>
        <taxon>Eukaryota</taxon>
        <taxon>Fungi</taxon>
        <taxon>Fungi incertae sedis</taxon>
        <taxon>Mucoromycota</taxon>
        <taxon>Glomeromycotina</taxon>
        <taxon>Glomeromycetes</taxon>
        <taxon>Glomerales</taxon>
        <taxon>Glomeraceae</taxon>
        <taxon>Funneliformis</taxon>
    </lineage>
</organism>
<proteinExistence type="predicted"/>
<gene>
    <name evidence="1" type="ORF">FCALED_LOCUS9837</name>
</gene>
<dbReference type="AlphaFoldDB" id="A0A9N9D8F4"/>
<evidence type="ECO:0000313" key="1">
    <source>
        <dbReference type="EMBL" id="CAG8626534.1"/>
    </source>
</evidence>